<dbReference type="InterPro" id="IPR001387">
    <property type="entry name" value="Cro/C1-type_HTH"/>
</dbReference>
<dbReference type="RefSeq" id="WP_106523595.1">
    <property type="nucleotide sequence ID" value="NZ_PYGD01000005.1"/>
</dbReference>
<reference evidence="5 6" key="1">
    <citation type="submission" date="2018-03" db="EMBL/GenBank/DDBJ databases">
        <title>Genomic Encyclopedia of Type Strains, Phase III (KMG-III): the genomes of soil and plant-associated and newly described type strains.</title>
        <authorList>
            <person name="Whitman W."/>
        </authorList>
    </citation>
    <scope>NUCLEOTIDE SEQUENCE [LARGE SCALE GENOMIC DNA]</scope>
    <source>
        <strain evidence="5 6">CGMCC 1.12700</strain>
    </source>
</reference>
<evidence type="ECO:0000313" key="5">
    <source>
        <dbReference type="EMBL" id="PSK91502.1"/>
    </source>
</evidence>
<dbReference type="CDD" id="cd00093">
    <property type="entry name" value="HTH_XRE"/>
    <property type="match status" value="1"/>
</dbReference>
<dbReference type="Pfam" id="PF00717">
    <property type="entry name" value="Peptidase_S24"/>
    <property type="match status" value="1"/>
</dbReference>
<dbReference type="PANTHER" id="PTHR40661">
    <property type="match status" value="1"/>
</dbReference>
<dbReference type="InterPro" id="IPR015927">
    <property type="entry name" value="Peptidase_S24_S26A/B/C"/>
</dbReference>
<gene>
    <name evidence="5" type="ORF">B0I18_10585</name>
</gene>
<dbReference type="AlphaFoldDB" id="A0A2P8D2Q7"/>
<dbReference type="GO" id="GO:0003677">
    <property type="term" value="F:DNA binding"/>
    <property type="evidence" value="ECO:0007669"/>
    <property type="project" value="UniProtKB-KW"/>
</dbReference>
<dbReference type="EMBL" id="PYGD01000005">
    <property type="protein sequence ID" value="PSK91502.1"/>
    <property type="molecule type" value="Genomic_DNA"/>
</dbReference>
<dbReference type="SUPFAM" id="SSF47413">
    <property type="entry name" value="lambda repressor-like DNA-binding domains"/>
    <property type="match status" value="1"/>
</dbReference>
<dbReference type="InterPro" id="IPR010982">
    <property type="entry name" value="Lambda_DNA-bd_dom_sf"/>
</dbReference>
<dbReference type="InterPro" id="IPR036286">
    <property type="entry name" value="LexA/Signal_pep-like_sf"/>
</dbReference>
<keyword evidence="2" id="KW-0238">DNA-binding</keyword>
<dbReference type="OrthoDB" id="3831186at2"/>
<evidence type="ECO:0000313" key="6">
    <source>
        <dbReference type="Proteomes" id="UP000240572"/>
    </source>
</evidence>
<proteinExistence type="predicted"/>
<dbReference type="CDD" id="cd06529">
    <property type="entry name" value="S24_LexA-like"/>
    <property type="match status" value="1"/>
</dbReference>
<dbReference type="Gene3D" id="1.10.260.40">
    <property type="entry name" value="lambda repressor-like DNA-binding domains"/>
    <property type="match status" value="1"/>
</dbReference>
<sequence length="267" mass="30511">MGVEKFWATNLKFLRTRKKLSQDTLSEQLGMSRSKYNAHENGQTQNPPVDDLIRISDYFRISIDNLLRLDLSALSAFKLRELEAGGDGYRSGNQLRVLAVSVDKDDRENMEYVPVKAKAGYRAAFNDPEFIAALPKFSLPNLPRSGTFRMFPTTGDSMLPIPEGSDVICKFVQDWHDVKPATLCIVVLKGEQDFVFKQVTFEKDGQVLLASLNKIYEPYRVPVAEVLEVWAFYSYQTREVPEPETDMQVMAKAIKEIQEDLRKMKKN</sequence>
<evidence type="ECO:0000256" key="1">
    <source>
        <dbReference type="ARBA" id="ARBA00023015"/>
    </source>
</evidence>
<evidence type="ECO:0000256" key="2">
    <source>
        <dbReference type="ARBA" id="ARBA00023125"/>
    </source>
</evidence>
<feature type="domain" description="HTH cro/C1-type" evidence="4">
    <location>
        <begin position="11"/>
        <end position="66"/>
    </location>
</feature>
<organism evidence="5 6">
    <name type="scientific">Taibaiella chishuiensis</name>
    <dbReference type="NCBI Taxonomy" id="1434707"/>
    <lineage>
        <taxon>Bacteria</taxon>
        <taxon>Pseudomonadati</taxon>
        <taxon>Bacteroidota</taxon>
        <taxon>Chitinophagia</taxon>
        <taxon>Chitinophagales</taxon>
        <taxon>Chitinophagaceae</taxon>
        <taxon>Taibaiella</taxon>
    </lineage>
</organism>
<dbReference type="Proteomes" id="UP000240572">
    <property type="component" value="Unassembled WGS sequence"/>
</dbReference>
<keyword evidence="6" id="KW-1185">Reference proteome</keyword>
<evidence type="ECO:0000256" key="3">
    <source>
        <dbReference type="ARBA" id="ARBA00023163"/>
    </source>
</evidence>
<keyword evidence="3" id="KW-0804">Transcription</keyword>
<dbReference type="InterPro" id="IPR039418">
    <property type="entry name" value="LexA-like"/>
</dbReference>
<keyword evidence="1" id="KW-0805">Transcription regulation</keyword>
<dbReference type="Pfam" id="PF12844">
    <property type="entry name" value="HTH_19"/>
    <property type="match status" value="1"/>
</dbReference>
<dbReference type="PROSITE" id="PS50943">
    <property type="entry name" value="HTH_CROC1"/>
    <property type="match status" value="1"/>
</dbReference>
<dbReference type="SMART" id="SM00530">
    <property type="entry name" value="HTH_XRE"/>
    <property type="match status" value="1"/>
</dbReference>
<dbReference type="SUPFAM" id="SSF51306">
    <property type="entry name" value="LexA/Signal peptidase"/>
    <property type="match status" value="1"/>
</dbReference>
<protein>
    <submittedName>
        <fullName evidence="5">Helix-turn-helix protein</fullName>
    </submittedName>
</protein>
<evidence type="ECO:0000259" key="4">
    <source>
        <dbReference type="PROSITE" id="PS50943"/>
    </source>
</evidence>
<dbReference type="Gene3D" id="2.10.109.10">
    <property type="entry name" value="Umud Fragment, subunit A"/>
    <property type="match status" value="1"/>
</dbReference>
<accession>A0A2P8D2Q7</accession>
<dbReference type="PANTHER" id="PTHR40661:SF1">
    <property type="entry name" value="HTH CRO_C1-TYPE DOMAIN-CONTAINING PROTEIN"/>
    <property type="match status" value="1"/>
</dbReference>
<name>A0A2P8D2Q7_9BACT</name>
<comment type="caution">
    <text evidence="5">The sequence shown here is derived from an EMBL/GenBank/DDBJ whole genome shotgun (WGS) entry which is preliminary data.</text>
</comment>